<evidence type="ECO:0000313" key="3">
    <source>
        <dbReference type="Proteomes" id="UP000428333"/>
    </source>
</evidence>
<evidence type="ECO:0000313" key="2">
    <source>
        <dbReference type="EMBL" id="KAE9466803.1"/>
    </source>
</evidence>
<dbReference type="EMBL" id="QEFC01000075">
    <property type="protein sequence ID" value="KAE9466803.1"/>
    <property type="molecule type" value="Genomic_DNA"/>
</dbReference>
<feature type="non-terminal residue" evidence="2">
    <location>
        <position position="1"/>
    </location>
</feature>
<protein>
    <submittedName>
        <fullName evidence="2">Uncharacterized protein</fullName>
    </submittedName>
</protein>
<accession>A0A6A4M632</accession>
<dbReference type="PANTHER" id="PTHR33167">
    <property type="entry name" value="TRANSCRIPTION FACTOR, PUTATIVE (DUF863)-RELATED"/>
    <property type="match status" value="1"/>
</dbReference>
<feature type="region of interest" description="Disordered" evidence="1">
    <location>
        <begin position="115"/>
        <end position="165"/>
    </location>
</feature>
<dbReference type="PANTHER" id="PTHR33167:SF26">
    <property type="entry name" value="EXPRESSED PROTEIN"/>
    <property type="match status" value="1"/>
</dbReference>
<keyword evidence="3" id="KW-1185">Reference proteome</keyword>
<dbReference type="Proteomes" id="UP000428333">
    <property type="component" value="Linkage Group LG01"/>
</dbReference>
<comment type="caution">
    <text evidence="2">The sequence shown here is derived from an EMBL/GenBank/DDBJ whole genome shotgun (WGS) entry which is preliminary data.</text>
</comment>
<sequence length="194" mass="22290">MGLVQAWQQGVLDSEQLEVMKGEDVEAIDKEYMKMAMLKHEETFKQQVVELHRLYRVQKSLMRSIKGSQPNRENQLDRWEFYSRSQVRLNQVNEVELEVQDEGEIQLTLGPSKYYRRKKAETPPTPESGPSFSSSSSATREEGLTGHRWGLTAANPDANSGLRIGRKNSFDVEGEDRIKQLDSWLFQPLSLNMA</sequence>
<dbReference type="OrthoDB" id="666348at2759"/>
<gene>
    <name evidence="2" type="ORF">C3L33_01290</name>
</gene>
<organism evidence="2 3">
    <name type="scientific">Rhododendron williamsianum</name>
    <dbReference type="NCBI Taxonomy" id="262921"/>
    <lineage>
        <taxon>Eukaryota</taxon>
        <taxon>Viridiplantae</taxon>
        <taxon>Streptophyta</taxon>
        <taxon>Embryophyta</taxon>
        <taxon>Tracheophyta</taxon>
        <taxon>Spermatophyta</taxon>
        <taxon>Magnoliopsida</taxon>
        <taxon>eudicotyledons</taxon>
        <taxon>Gunneridae</taxon>
        <taxon>Pentapetalae</taxon>
        <taxon>asterids</taxon>
        <taxon>Ericales</taxon>
        <taxon>Ericaceae</taxon>
        <taxon>Ericoideae</taxon>
        <taxon>Rhodoreae</taxon>
        <taxon>Rhododendron</taxon>
    </lineage>
</organism>
<feature type="compositionally biased region" description="Low complexity" evidence="1">
    <location>
        <begin position="128"/>
        <end position="138"/>
    </location>
</feature>
<proteinExistence type="predicted"/>
<evidence type="ECO:0000256" key="1">
    <source>
        <dbReference type="SAM" id="MobiDB-lite"/>
    </source>
</evidence>
<dbReference type="AlphaFoldDB" id="A0A6A4M632"/>
<name>A0A6A4M632_9ERIC</name>
<reference evidence="2 3" key="1">
    <citation type="journal article" date="2019" name="Genome Biol. Evol.">
        <title>The Rhododendron genome and chromosomal organization provide insight into shared whole-genome duplications across the heath family (Ericaceae).</title>
        <authorList>
            <person name="Soza V.L."/>
            <person name="Lindsley D."/>
            <person name="Waalkes A."/>
            <person name="Ramage E."/>
            <person name="Patwardhan R.P."/>
            <person name="Burton J.N."/>
            <person name="Adey A."/>
            <person name="Kumar A."/>
            <person name="Qiu R."/>
            <person name="Shendure J."/>
            <person name="Hall B."/>
        </authorList>
    </citation>
    <scope>NUCLEOTIDE SEQUENCE [LARGE SCALE GENOMIC DNA]</scope>
    <source>
        <strain evidence="2">RSF 1966-606</strain>
    </source>
</reference>